<evidence type="ECO:0000256" key="3">
    <source>
        <dbReference type="RuleBase" id="RU363018"/>
    </source>
</evidence>
<dbReference type="InterPro" id="IPR018520">
    <property type="entry name" value="UPP_synth-like_CS"/>
</dbReference>
<dbReference type="GO" id="GO:0016020">
    <property type="term" value="C:membrane"/>
    <property type="evidence" value="ECO:0007669"/>
    <property type="project" value="TreeGrafter"/>
</dbReference>
<dbReference type="OMA" id="TKGQPDP"/>
<name>Q6FN24_CANGA</name>
<dbReference type="FunCoup" id="Q6FN24">
    <property type="interactions" value="45"/>
</dbReference>
<dbReference type="HOGENOM" id="CLU_038505_0_0_1"/>
<dbReference type="GO" id="GO:0016094">
    <property type="term" value="P:polyprenol biosynthetic process"/>
    <property type="evidence" value="ECO:0007669"/>
    <property type="project" value="TreeGrafter"/>
</dbReference>
<dbReference type="InterPro" id="IPR001441">
    <property type="entry name" value="UPP_synth-like"/>
</dbReference>
<organism evidence="4 5">
    <name type="scientific">Candida glabrata (strain ATCC 2001 / BCRC 20586 / JCM 3761 / NBRC 0622 / NRRL Y-65 / CBS 138)</name>
    <name type="common">Yeast</name>
    <name type="synonym">Nakaseomyces glabratus</name>
    <dbReference type="NCBI Taxonomy" id="284593"/>
    <lineage>
        <taxon>Eukaryota</taxon>
        <taxon>Fungi</taxon>
        <taxon>Dikarya</taxon>
        <taxon>Ascomycota</taxon>
        <taxon>Saccharomycotina</taxon>
        <taxon>Saccharomycetes</taxon>
        <taxon>Saccharomycetales</taxon>
        <taxon>Saccharomycetaceae</taxon>
        <taxon>Nakaseomyces</taxon>
    </lineage>
</organism>
<dbReference type="EC" id="2.5.1.-" evidence="3"/>
<dbReference type="GO" id="GO:0045547">
    <property type="term" value="F:ditrans,polycis-polyprenyl diphosphate synthase [(2E,6E)-farnesyl diphosphate specific] activity"/>
    <property type="evidence" value="ECO:0007669"/>
    <property type="project" value="TreeGrafter"/>
</dbReference>
<evidence type="ECO:0000313" key="5">
    <source>
        <dbReference type="Proteomes" id="UP000002428"/>
    </source>
</evidence>
<dbReference type="EMBL" id="CR380957">
    <property type="protein sequence ID" value="CAG61331.1"/>
    <property type="molecule type" value="Genomic_DNA"/>
</dbReference>
<dbReference type="SUPFAM" id="SSF64005">
    <property type="entry name" value="Undecaprenyl diphosphate synthase"/>
    <property type="match status" value="1"/>
</dbReference>
<dbReference type="PROSITE" id="PS01066">
    <property type="entry name" value="UPP_SYNTHASE"/>
    <property type="match status" value="1"/>
</dbReference>
<evidence type="ECO:0000256" key="1">
    <source>
        <dbReference type="ARBA" id="ARBA00022679"/>
    </source>
</evidence>
<gene>
    <name evidence="4" type="ordered locus">CAGL0K03355g</name>
</gene>
<sequence>MIHLIRNLFICVVEVMSIGSSSVTKFISDYATVLFYYCKSFYYINVITTSIQKMLIFALRTGPVPAHVAFIMDGNRRFAKSKDIPLRKGHEAGGETLLTLVYICKTLGVKCISAYAFSIENFNRPREEVETLMNLFGDKLDEFAQKANDYKDPLYGSSLRIVGDRSLISPELRERIENVEKLTENSEKFILYICFPYTSRNDIFQTVTKVTDKYVQSNIIDSNLSINEFTKSMHFKEYSDNCDILIRTSGHKRLSDFMLWQVNEHATMEFSTSLWPQFNFFQMYLIILRWSMFKMFQIYNMNNVSKHSKFGSKLYKPYKTILKYIFSERLPDPPMAVPVTNR</sequence>
<dbReference type="AlphaFoldDB" id="Q6FN24"/>
<protein>
    <recommendedName>
        <fullName evidence="3">Alkyl transferase</fullName>
        <ecNumber evidence="3">2.5.1.-</ecNumber>
    </recommendedName>
</protein>
<proteinExistence type="inferred from homology"/>
<reference evidence="4 5" key="1">
    <citation type="journal article" date="2004" name="Nature">
        <title>Genome evolution in yeasts.</title>
        <authorList>
            <consortium name="Genolevures"/>
            <person name="Dujon B."/>
            <person name="Sherman D."/>
            <person name="Fischer G."/>
            <person name="Durrens P."/>
            <person name="Casaregola S."/>
            <person name="Lafontaine I."/>
            <person name="de Montigny J."/>
            <person name="Marck C."/>
            <person name="Neuveglise C."/>
            <person name="Talla E."/>
            <person name="Goffard N."/>
            <person name="Frangeul L."/>
            <person name="Aigle M."/>
            <person name="Anthouard V."/>
            <person name="Babour A."/>
            <person name="Barbe V."/>
            <person name="Barnay S."/>
            <person name="Blanchin S."/>
            <person name="Beckerich J.M."/>
            <person name="Beyne E."/>
            <person name="Bleykasten C."/>
            <person name="Boisrame A."/>
            <person name="Boyer J."/>
            <person name="Cattolico L."/>
            <person name="Confanioleri F."/>
            <person name="de Daruvar A."/>
            <person name="Despons L."/>
            <person name="Fabre E."/>
            <person name="Fairhead C."/>
            <person name="Ferry-Dumazet H."/>
            <person name="Groppi A."/>
            <person name="Hantraye F."/>
            <person name="Hennequin C."/>
            <person name="Jauniaux N."/>
            <person name="Joyet P."/>
            <person name="Kachouri R."/>
            <person name="Kerrest A."/>
            <person name="Koszul R."/>
            <person name="Lemaire M."/>
            <person name="Lesur I."/>
            <person name="Ma L."/>
            <person name="Muller H."/>
            <person name="Nicaud J.M."/>
            <person name="Nikolski M."/>
            <person name="Oztas S."/>
            <person name="Ozier-Kalogeropoulos O."/>
            <person name="Pellenz S."/>
            <person name="Potier S."/>
            <person name="Richard G.F."/>
            <person name="Straub M.L."/>
            <person name="Suleau A."/>
            <person name="Swennene D."/>
            <person name="Tekaia F."/>
            <person name="Wesolowski-Louvel M."/>
            <person name="Westhof E."/>
            <person name="Wirth B."/>
            <person name="Zeniou-Meyer M."/>
            <person name="Zivanovic I."/>
            <person name="Bolotin-Fukuhara M."/>
            <person name="Thierry A."/>
            <person name="Bouchier C."/>
            <person name="Caudron B."/>
            <person name="Scarpelli C."/>
            <person name="Gaillardin C."/>
            <person name="Weissenbach J."/>
            <person name="Wincker P."/>
            <person name="Souciet J.L."/>
        </authorList>
    </citation>
    <scope>NUCLEOTIDE SEQUENCE [LARGE SCALE GENOMIC DNA]</scope>
    <source>
        <strain evidence="5">ATCC 2001 / BCRC 20586 / JCM 3761 / NBRC 0622 / NRRL Y-65 / CBS 138</strain>
    </source>
</reference>
<evidence type="ECO:0000313" key="4">
    <source>
        <dbReference type="EMBL" id="CAG61331.1"/>
    </source>
</evidence>
<dbReference type="eggNOG" id="KOG1602">
    <property type="taxonomic scope" value="Eukaryota"/>
</dbReference>
<comment type="similarity">
    <text evidence="3">Belongs to the UPP synthase family.</text>
</comment>
<keyword evidence="2" id="KW-0460">Magnesium</keyword>
<dbReference type="CDD" id="cd00475">
    <property type="entry name" value="Cis_IPPS"/>
    <property type="match status" value="1"/>
</dbReference>
<dbReference type="GO" id="GO:0005783">
    <property type="term" value="C:endoplasmic reticulum"/>
    <property type="evidence" value="ECO:0007669"/>
    <property type="project" value="TreeGrafter"/>
</dbReference>
<accession>Q6FN24</accession>
<keyword evidence="5" id="KW-1185">Reference proteome</keyword>
<dbReference type="Pfam" id="PF01255">
    <property type="entry name" value="Prenyltransf"/>
    <property type="match status" value="1"/>
</dbReference>
<evidence type="ECO:0000256" key="2">
    <source>
        <dbReference type="ARBA" id="ARBA00022842"/>
    </source>
</evidence>
<dbReference type="InterPro" id="IPR036424">
    <property type="entry name" value="UPP_synth-like_sf"/>
</dbReference>
<keyword evidence="1 3" id="KW-0808">Transferase</keyword>
<dbReference type="PANTHER" id="PTHR10291">
    <property type="entry name" value="DEHYDRODOLICHYL DIPHOSPHATE SYNTHASE FAMILY MEMBER"/>
    <property type="match status" value="1"/>
</dbReference>
<dbReference type="STRING" id="284593.Q6FN24"/>
<dbReference type="FunFam" id="3.40.1180.10:FF:000005">
    <property type="entry name" value="Alkyl transferase"/>
    <property type="match status" value="1"/>
</dbReference>
<dbReference type="InParanoid" id="Q6FN24"/>
<dbReference type="GO" id="GO:0005811">
    <property type="term" value="C:lipid droplet"/>
    <property type="evidence" value="ECO:0007669"/>
    <property type="project" value="TreeGrafter"/>
</dbReference>
<dbReference type="Gene3D" id="3.40.1180.10">
    <property type="entry name" value="Decaprenyl diphosphate synthase-like"/>
    <property type="match status" value="1"/>
</dbReference>
<dbReference type="GO" id="GO:1904423">
    <property type="term" value="C:dehydrodolichyl diphosphate synthase complex"/>
    <property type="evidence" value="ECO:0007669"/>
    <property type="project" value="TreeGrafter"/>
</dbReference>
<dbReference type="Proteomes" id="UP000002428">
    <property type="component" value="Chromosome K"/>
</dbReference>
<dbReference type="PANTHER" id="PTHR10291:SF2">
    <property type="entry name" value="DEHYDRODOLICHYL DIPHOSPHATE SYNTHASE COMPLEX SUBUNIT SRT1"/>
    <property type="match status" value="1"/>
</dbReference>
<dbReference type="NCBIfam" id="TIGR00055">
    <property type="entry name" value="uppS"/>
    <property type="match status" value="1"/>
</dbReference>